<evidence type="ECO:0000259" key="2">
    <source>
        <dbReference type="PROSITE" id="PS50914"/>
    </source>
</evidence>
<dbReference type="PROSITE" id="PS50914">
    <property type="entry name" value="BON"/>
    <property type="match status" value="1"/>
</dbReference>
<proteinExistence type="predicted"/>
<evidence type="ECO:0000313" key="3">
    <source>
        <dbReference type="EMBL" id="MBB6179514.1"/>
    </source>
</evidence>
<dbReference type="AlphaFoldDB" id="A0A7W9YWB9"/>
<evidence type="ECO:0000313" key="4">
    <source>
        <dbReference type="Proteomes" id="UP000535501"/>
    </source>
</evidence>
<reference evidence="3 4" key="1">
    <citation type="submission" date="2020-08" db="EMBL/GenBank/DDBJ databases">
        <title>Genomic Encyclopedia of Type Strains, Phase IV (KMG-IV): sequencing the most valuable type-strain genomes for metagenomic binning, comparative biology and taxonomic classification.</title>
        <authorList>
            <person name="Goeker M."/>
        </authorList>
    </citation>
    <scope>NUCLEOTIDE SEQUENCE [LARGE SCALE GENOMIC DNA]</scope>
    <source>
        <strain evidence="3 4">DSM 102134</strain>
    </source>
</reference>
<accession>A0A7W9YWB9</accession>
<dbReference type="PANTHER" id="PTHR34606:SF15">
    <property type="entry name" value="BON DOMAIN-CONTAINING PROTEIN"/>
    <property type="match status" value="1"/>
</dbReference>
<dbReference type="Pfam" id="PF04972">
    <property type="entry name" value="BON"/>
    <property type="match status" value="1"/>
</dbReference>
<dbReference type="Proteomes" id="UP000535501">
    <property type="component" value="Unassembled WGS sequence"/>
</dbReference>
<feature type="domain" description="BON" evidence="2">
    <location>
        <begin position="88"/>
        <end position="156"/>
    </location>
</feature>
<gene>
    <name evidence="3" type="ORF">HNQ75_001468</name>
</gene>
<feature type="region of interest" description="Disordered" evidence="1">
    <location>
        <begin position="1"/>
        <end position="58"/>
    </location>
</feature>
<dbReference type="InterPro" id="IPR014004">
    <property type="entry name" value="Transpt-assoc_nodulatn_dom_bac"/>
</dbReference>
<dbReference type="Gene3D" id="3.30.1340.30">
    <property type="match status" value="1"/>
</dbReference>
<dbReference type="RefSeq" id="WP_139346090.1">
    <property type="nucleotide sequence ID" value="NZ_CANLQM010000003.1"/>
</dbReference>
<feature type="compositionally biased region" description="Basic and acidic residues" evidence="1">
    <location>
        <begin position="1"/>
        <end position="25"/>
    </location>
</feature>
<dbReference type="EMBL" id="JACHEJ010000002">
    <property type="protein sequence ID" value="MBB6179514.1"/>
    <property type="molecule type" value="Genomic_DNA"/>
</dbReference>
<protein>
    <recommendedName>
        <fullName evidence="2">BON domain-containing protein</fullName>
    </recommendedName>
</protein>
<dbReference type="SMART" id="SM00749">
    <property type="entry name" value="BON"/>
    <property type="match status" value="1"/>
</dbReference>
<keyword evidence="4" id="KW-1185">Reference proteome</keyword>
<evidence type="ECO:0000256" key="1">
    <source>
        <dbReference type="SAM" id="MobiDB-lite"/>
    </source>
</evidence>
<dbReference type="InterPro" id="IPR007055">
    <property type="entry name" value="BON_dom"/>
</dbReference>
<organism evidence="3 4">
    <name type="scientific">Pseudorhizobium flavum</name>
    <dbReference type="NCBI Taxonomy" id="1335061"/>
    <lineage>
        <taxon>Bacteria</taxon>
        <taxon>Pseudomonadati</taxon>
        <taxon>Pseudomonadota</taxon>
        <taxon>Alphaproteobacteria</taxon>
        <taxon>Hyphomicrobiales</taxon>
        <taxon>Rhizobiaceae</taxon>
        <taxon>Rhizobium/Agrobacterium group</taxon>
        <taxon>Pseudorhizobium</taxon>
    </lineage>
</organism>
<sequence length="165" mass="18017">MAIKRNADNITREEDFRDYDTRNIDDGWPYADAAGAATRPVDNAAYGDPNANFDRERNRGYHVDSVDAEGLEEQSPDNVLPGTDGFELSDDIEERVTEALDDLGDVPMESIDVHAENGVVTIEGVVDDRSMASRVVGTAQTIRGVGRVVNNLRLAGVDTHIPTDD</sequence>
<dbReference type="InterPro" id="IPR051686">
    <property type="entry name" value="Lipoprotein_DolP"/>
</dbReference>
<dbReference type="PANTHER" id="PTHR34606">
    <property type="entry name" value="BON DOMAIN-CONTAINING PROTEIN"/>
    <property type="match status" value="1"/>
</dbReference>
<name>A0A7W9YWB9_9HYPH</name>
<comment type="caution">
    <text evidence="3">The sequence shown here is derived from an EMBL/GenBank/DDBJ whole genome shotgun (WGS) entry which is preliminary data.</text>
</comment>